<keyword evidence="2" id="KW-1185">Reference proteome</keyword>
<dbReference type="Pfam" id="PF14223">
    <property type="entry name" value="Retrotran_gag_2"/>
    <property type="match status" value="1"/>
</dbReference>
<evidence type="ECO:0000313" key="1">
    <source>
        <dbReference type="EMBL" id="KAJ7738875.1"/>
    </source>
</evidence>
<name>A0AAD7ICS5_9AGAR</name>
<gene>
    <name evidence="1" type="ORF">DFH07DRAFT_752395</name>
</gene>
<sequence>MAPRETDELEKKRTLPILQDDSSSWVYYSEVLLTHAKSKGLHRHLAGTARKPPEIVKDVVGDWYIEGTNIPLTDDEVEAHLKKRDDYEMKESKLRDLIYQTVSPTRFSQIKDEPLAHRVWEKLVELNENRGDMMQVSTLTQLQQM</sequence>
<dbReference type="AlphaFoldDB" id="A0AAD7ICS5"/>
<accession>A0AAD7ICS5</accession>
<protein>
    <submittedName>
        <fullName evidence="1">Uncharacterized protein</fullName>
    </submittedName>
</protein>
<dbReference type="Proteomes" id="UP001215280">
    <property type="component" value="Unassembled WGS sequence"/>
</dbReference>
<proteinExistence type="predicted"/>
<comment type="caution">
    <text evidence="1">The sequence shown here is derived from an EMBL/GenBank/DDBJ whole genome shotgun (WGS) entry which is preliminary data.</text>
</comment>
<organism evidence="1 2">
    <name type="scientific">Mycena maculata</name>
    <dbReference type="NCBI Taxonomy" id="230809"/>
    <lineage>
        <taxon>Eukaryota</taxon>
        <taxon>Fungi</taxon>
        <taxon>Dikarya</taxon>
        <taxon>Basidiomycota</taxon>
        <taxon>Agaricomycotina</taxon>
        <taxon>Agaricomycetes</taxon>
        <taxon>Agaricomycetidae</taxon>
        <taxon>Agaricales</taxon>
        <taxon>Marasmiineae</taxon>
        <taxon>Mycenaceae</taxon>
        <taxon>Mycena</taxon>
    </lineage>
</organism>
<reference evidence="1" key="1">
    <citation type="submission" date="2023-03" db="EMBL/GenBank/DDBJ databases">
        <title>Massive genome expansion in bonnet fungi (Mycena s.s.) driven by repeated elements and novel gene families across ecological guilds.</title>
        <authorList>
            <consortium name="Lawrence Berkeley National Laboratory"/>
            <person name="Harder C.B."/>
            <person name="Miyauchi S."/>
            <person name="Viragh M."/>
            <person name="Kuo A."/>
            <person name="Thoen E."/>
            <person name="Andreopoulos B."/>
            <person name="Lu D."/>
            <person name="Skrede I."/>
            <person name="Drula E."/>
            <person name="Henrissat B."/>
            <person name="Morin E."/>
            <person name="Kohler A."/>
            <person name="Barry K."/>
            <person name="LaButti K."/>
            <person name="Morin E."/>
            <person name="Salamov A."/>
            <person name="Lipzen A."/>
            <person name="Mereny Z."/>
            <person name="Hegedus B."/>
            <person name="Baldrian P."/>
            <person name="Stursova M."/>
            <person name="Weitz H."/>
            <person name="Taylor A."/>
            <person name="Grigoriev I.V."/>
            <person name="Nagy L.G."/>
            <person name="Martin F."/>
            <person name="Kauserud H."/>
        </authorList>
    </citation>
    <scope>NUCLEOTIDE SEQUENCE</scope>
    <source>
        <strain evidence="1">CBHHK188m</strain>
    </source>
</reference>
<evidence type="ECO:0000313" key="2">
    <source>
        <dbReference type="Proteomes" id="UP001215280"/>
    </source>
</evidence>
<dbReference type="EMBL" id="JARJLG010000135">
    <property type="protein sequence ID" value="KAJ7738875.1"/>
    <property type="molecule type" value="Genomic_DNA"/>
</dbReference>